<name>A0ABR4I728_9EURO</name>
<dbReference type="Proteomes" id="UP001610335">
    <property type="component" value="Unassembled WGS sequence"/>
</dbReference>
<dbReference type="EMBL" id="JBFXLS010000051">
    <property type="protein sequence ID" value="KAL2823537.1"/>
    <property type="molecule type" value="Genomic_DNA"/>
</dbReference>
<evidence type="ECO:0000259" key="3">
    <source>
        <dbReference type="PROSITE" id="PS00623"/>
    </source>
</evidence>
<keyword evidence="2" id="KW-0274">FAD</keyword>
<dbReference type="InterPro" id="IPR000172">
    <property type="entry name" value="GMC_OxRdtase_N"/>
</dbReference>
<dbReference type="Gene3D" id="3.30.560.10">
    <property type="entry name" value="Glucose Oxidase, domain 3"/>
    <property type="match status" value="1"/>
</dbReference>
<dbReference type="PANTHER" id="PTHR11552">
    <property type="entry name" value="GLUCOSE-METHANOL-CHOLINE GMC OXIDOREDUCTASE"/>
    <property type="match status" value="1"/>
</dbReference>
<dbReference type="SUPFAM" id="SSF54373">
    <property type="entry name" value="FAD-linked reductases, C-terminal domain"/>
    <property type="match status" value="1"/>
</dbReference>
<dbReference type="SUPFAM" id="SSF51905">
    <property type="entry name" value="FAD/NAD(P)-binding domain"/>
    <property type="match status" value="1"/>
</dbReference>
<dbReference type="InterPro" id="IPR036188">
    <property type="entry name" value="FAD/NAD-bd_sf"/>
</dbReference>
<dbReference type="Gene3D" id="3.50.50.60">
    <property type="entry name" value="FAD/NAD(P)-binding domain"/>
    <property type="match status" value="1"/>
</dbReference>
<evidence type="ECO:0000256" key="1">
    <source>
        <dbReference type="ARBA" id="ARBA00010790"/>
    </source>
</evidence>
<feature type="domain" description="Glucose-methanol-choline oxidoreductase N-terminal" evidence="4">
    <location>
        <begin position="290"/>
        <end position="304"/>
    </location>
</feature>
<dbReference type="InterPro" id="IPR007867">
    <property type="entry name" value="GMC_OxRtase_C"/>
</dbReference>
<gene>
    <name evidence="5" type="ORF">BDW59DRAFT_96507</name>
</gene>
<dbReference type="PANTHER" id="PTHR11552:SF210">
    <property type="entry name" value="GLUCOSE-METHANOL-CHOLINE OXIDOREDUCTASE N-TERMINAL DOMAIN-CONTAINING PROTEIN-RELATED"/>
    <property type="match status" value="1"/>
</dbReference>
<sequence>MAQPGSNSPVSSVEEFTQTSFDFIICGGGTAGLAIAARLSENPSVTVGIIEAGKYRIGDPLIDTPAAFAQMFENPEYDWCLYTAPQTGNNGRIHHLPRGKVVGGSSAINYSMYVRGSLQDYDDWAALVGDEGWSAASMQQYMHKHQTLEAVNPAALEATSPLVHEYHGTTGPVHTSFNEAVLPIEQDFVKACGETANLPNKPLDAWSGNHIGFYHTLGTVARTGPNKGKRSYAGRGYYEANRSRPNLKLLCEARVNKVILEGTKATGVSITYQGQEYAVSAKREVIVSGGTILSPQILELSGIGDPKVLDAAGVECKVENPGVGVNVQDHSLSIVMWETQPGVVSSDTLYQVPEAMQGVVQQYAETAGGPLSAIGSTQGFFPAKTILSESELAGVVQSIQDIKPTTPFHAQQLQQVIAHLESDISANLQLVLLPGTVNPTGGPEHQSQVFAPPPPGKPAGVTAGLCLQYPVSRGYIHIQSNDPTTPPVIQPNYITHEADTTVIAAFVRWADKMGRAESLKASIAGRSFPDPSVDIQDLEQAKQVVRDTVIGEYHICGSVALGDALDSRLRVKGTEGLRVADASVFPNNVSGNIVSSVYAIAEKAADLIKEDHGLF</sequence>
<keyword evidence="2" id="KW-0285">Flavoprotein</keyword>
<keyword evidence="6" id="KW-1185">Reference proteome</keyword>
<comment type="similarity">
    <text evidence="1 2">Belongs to the GMC oxidoreductase family.</text>
</comment>
<feature type="domain" description="Glucose-methanol-choline oxidoreductase N-terminal" evidence="3">
    <location>
        <begin position="99"/>
        <end position="122"/>
    </location>
</feature>
<dbReference type="PROSITE" id="PS00623">
    <property type="entry name" value="GMC_OXRED_1"/>
    <property type="match status" value="1"/>
</dbReference>
<dbReference type="PROSITE" id="PS00624">
    <property type="entry name" value="GMC_OXRED_2"/>
    <property type="match status" value="1"/>
</dbReference>
<dbReference type="Pfam" id="PF00732">
    <property type="entry name" value="GMC_oxred_N"/>
    <property type="match status" value="1"/>
</dbReference>
<dbReference type="Pfam" id="PF05199">
    <property type="entry name" value="GMC_oxred_C"/>
    <property type="match status" value="1"/>
</dbReference>
<evidence type="ECO:0000313" key="5">
    <source>
        <dbReference type="EMBL" id="KAL2823537.1"/>
    </source>
</evidence>
<dbReference type="PIRSF" id="PIRSF000137">
    <property type="entry name" value="Alcohol_oxidase"/>
    <property type="match status" value="1"/>
</dbReference>
<dbReference type="InterPro" id="IPR012132">
    <property type="entry name" value="GMC_OxRdtase"/>
</dbReference>
<evidence type="ECO:0000256" key="2">
    <source>
        <dbReference type="RuleBase" id="RU003968"/>
    </source>
</evidence>
<reference evidence="5 6" key="1">
    <citation type="submission" date="2024-07" db="EMBL/GenBank/DDBJ databases">
        <title>Section-level genome sequencing and comparative genomics of Aspergillus sections Usti and Cavernicolus.</title>
        <authorList>
            <consortium name="Lawrence Berkeley National Laboratory"/>
            <person name="Nybo J.L."/>
            <person name="Vesth T.C."/>
            <person name="Theobald S."/>
            <person name="Frisvad J.C."/>
            <person name="Larsen T.O."/>
            <person name="Kjaerboelling I."/>
            <person name="Rothschild-Mancinelli K."/>
            <person name="Lyhne E.K."/>
            <person name="Kogle M.E."/>
            <person name="Barry K."/>
            <person name="Clum A."/>
            <person name="Na H."/>
            <person name="Ledsgaard L."/>
            <person name="Lin J."/>
            <person name="Lipzen A."/>
            <person name="Kuo A."/>
            <person name="Riley R."/>
            <person name="Mondo S."/>
            <person name="LaButti K."/>
            <person name="Haridas S."/>
            <person name="Pangalinan J."/>
            <person name="Salamov A.A."/>
            <person name="Simmons B.A."/>
            <person name="Magnuson J.K."/>
            <person name="Chen J."/>
            <person name="Drula E."/>
            <person name="Henrissat B."/>
            <person name="Wiebenga A."/>
            <person name="Lubbers R.J."/>
            <person name="Gomes A.C."/>
            <person name="Makela M.R."/>
            <person name="Stajich J."/>
            <person name="Grigoriev I.V."/>
            <person name="Mortensen U.H."/>
            <person name="De vries R.P."/>
            <person name="Baker S.E."/>
            <person name="Andersen M.R."/>
        </authorList>
    </citation>
    <scope>NUCLEOTIDE SEQUENCE [LARGE SCALE GENOMIC DNA]</scope>
    <source>
        <strain evidence="5 6">CBS 600.67</strain>
    </source>
</reference>
<accession>A0ABR4I728</accession>
<evidence type="ECO:0000259" key="4">
    <source>
        <dbReference type="PROSITE" id="PS00624"/>
    </source>
</evidence>
<proteinExistence type="inferred from homology"/>
<organism evidence="5 6">
    <name type="scientific">Aspergillus cavernicola</name>
    <dbReference type="NCBI Taxonomy" id="176166"/>
    <lineage>
        <taxon>Eukaryota</taxon>
        <taxon>Fungi</taxon>
        <taxon>Dikarya</taxon>
        <taxon>Ascomycota</taxon>
        <taxon>Pezizomycotina</taxon>
        <taxon>Eurotiomycetes</taxon>
        <taxon>Eurotiomycetidae</taxon>
        <taxon>Eurotiales</taxon>
        <taxon>Aspergillaceae</taxon>
        <taxon>Aspergillus</taxon>
        <taxon>Aspergillus subgen. Nidulantes</taxon>
    </lineage>
</organism>
<evidence type="ECO:0000313" key="6">
    <source>
        <dbReference type="Proteomes" id="UP001610335"/>
    </source>
</evidence>
<comment type="caution">
    <text evidence="5">The sequence shown here is derived from an EMBL/GenBank/DDBJ whole genome shotgun (WGS) entry which is preliminary data.</text>
</comment>
<protein>
    <submittedName>
        <fullName evidence="5">GMC oxidoreductase-domain-containing protein</fullName>
    </submittedName>
</protein>